<gene>
    <name evidence="1" type="ORF">ERJ70_06500</name>
</gene>
<evidence type="ECO:0000313" key="1">
    <source>
        <dbReference type="EMBL" id="QTM98983.1"/>
    </source>
</evidence>
<accession>A0ABX7VU26</accession>
<dbReference type="Proteomes" id="UP000665043">
    <property type="component" value="Chromosome"/>
</dbReference>
<dbReference type="SUPFAM" id="SSF54637">
    <property type="entry name" value="Thioesterase/thiol ester dehydrase-isomerase"/>
    <property type="match status" value="1"/>
</dbReference>
<dbReference type="InterPro" id="IPR050563">
    <property type="entry name" value="4-hydroxybenzoyl-CoA_TE"/>
</dbReference>
<organism evidence="1 2">
    <name type="scientific">Sediminibacillus dalangtanensis</name>
    <dbReference type="NCBI Taxonomy" id="2729421"/>
    <lineage>
        <taxon>Bacteria</taxon>
        <taxon>Bacillati</taxon>
        <taxon>Bacillota</taxon>
        <taxon>Bacilli</taxon>
        <taxon>Bacillales</taxon>
        <taxon>Bacillaceae</taxon>
        <taxon>Sediminibacillus</taxon>
    </lineage>
</organism>
<evidence type="ECO:0000313" key="2">
    <source>
        <dbReference type="Proteomes" id="UP000665043"/>
    </source>
</evidence>
<dbReference type="InterPro" id="IPR029069">
    <property type="entry name" value="HotDog_dom_sf"/>
</dbReference>
<reference evidence="1 2" key="1">
    <citation type="submission" date="2019-12" db="EMBL/GenBank/DDBJ databases">
        <title>The whole genome sequencing of a strain isolated from a Mars analog, Dalangtan Playa.</title>
        <authorList>
            <person name="Huang T."/>
        </authorList>
    </citation>
    <scope>NUCLEOTIDE SEQUENCE [LARGE SCALE GENOMIC DNA]</scope>
    <source>
        <strain evidence="1 2">DP4-553-S</strain>
    </source>
</reference>
<dbReference type="Gene3D" id="3.10.129.10">
    <property type="entry name" value="Hotdog Thioesterase"/>
    <property type="match status" value="1"/>
</dbReference>
<dbReference type="PANTHER" id="PTHR31793">
    <property type="entry name" value="4-HYDROXYBENZOYL-COA THIOESTERASE FAMILY MEMBER"/>
    <property type="match status" value="1"/>
</dbReference>
<protein>
    <submittedName>
        <fullName evidence="1">Thioesterase</fullName>
    </submittedName>
</protein>
<dbReference type="RefSeq" id="WP_209368044.1">
    <property type="nucleotide sequence ID" value="NZ_CP046956.1"/>
</dbReference>
<dbReference type="CDD" id="cd00586">
    <property type="entry name" value="4HBT"/>
    <property type="match status" value="1"/>
</dbReference>
<dbReference type="EMBL" id="CP046956">
    <property type="protein sequence ID" value="QTM98983.1"/>
    <property type="molecule type" value="Genomic_DNA"/>
</dbReference>
<sequence length="156" mass="17957">MTDKPFHYQNRVHDEWVDYNGHMNDAAYAKAFSQAVDAFIEDIGLDEETRTSWGYTIFTLETHICYLQEAHRDQELRLDIQLLDDDTKRLHVFFTMKNADGDLLATSEQMLMGINTEQGRPAPFPDPVAAAIEQLRDAQQYLSTPKQAGRHIGIKR</sequence>
<dbReference type="PANTHER" id="PTHR31793:SF2">
    <property type="entry name" value="BLR1345 PROTEIN"/>
    <property type="match status" value="1"/>
</dbReference>
<dbReference type="Pfam" id="PF13279">
    <property type="entry name" value="4HBT_2"/>
    <property type="match status" value="1"/>
</dbReference>
<keyword evidence="2" id="KW-1185">Reference proteome</keyword>
<proteinExistence type="predicted"/>
<name>A0ABX7VU26_9BACI</name>